<keyword evidence="2" id="KW-0378">Hydrolase</keyword>
<sequence length="686" mass="79113">MDQELQRERYELVTGRIREIAKEESVPARYQEYFQKTALFLEKVDETLQKKQQGLLDAESEEEAKKRNKEFYQDILGKNYDTSYANPSYAVEKLGEEFGGVLSFLYTELRACIGYAYEGRAEDITIFGELFVEVYGIFAAAQDEVVDKREVMQTIYYFYHDYSETMVERNILEMIDPSLDFFTDIVMHADLSDTRYLYRYGEYISDCELEIARFLNSMEEEKIQSMADTYTEGYRLGFVNLGVDLSKKKTVQIHYPIGFERMVRAAVKNFEKMGLQPTISRDPVLSLFNRGHGKRNAYVKAVNKQYEYDHKDDKAYYFDKAFVERRLEVLRSSFESRKELAGVHAGPAVIEIFGEEPFEPVSKPENAHYNEKQQQLNVYYMSMAGQITNEYIKGDERSFTIIAYPIPTIGEQFREIFDETVKINTLDYKLYQSIQQKIIDVLDTGERVHIKGRGQNKTDLTVELYKLQDPDKQTIFENCVADVNIPVGEVFTSPVLKGTNGKLHVSQVYLNELNFLDLEMDFSDGKIVNYTCKNFENEEENRKYIHENVLKHHDTLPMGEFAIGTNTTAYCMARKYDIAAKLPILIAEKTGPHFAVGDTCYSHAEDNAVFNPDGKEIVARDNEVSLQRKEDMSKAYLNCHTDITIPYDELGAITVIRADGSTEDIIRDGRFVVPGSEALNQPLDEM</sequence>
<dbReference type="GO" id="GO:0004177">
    <property type="term" value="F:aminopeptidase activity"/>
    <property type="evidence" value="ECO:0007669"/>
    <property type="project" value="UniProtKB-KW"/>
</dbReference>
<organism evidence="2 3">
    <name type="scientific">Maccoyibacter intestinihominis</name>
    <dbReference type="NCBI Taxonomy" id="3133499"/>
    <lineage>
        <taxon>Bacteria</taxon>
        <taxon>Bacillati</taxon>
        <taxon>Bacillota</taxon>
        <taxon>Clostridia</taxon>
        <taxon>Lachnospirales</taxon>
        <taxon>Lachnospiraceae</taxon>
        <taxon>Maccoyibacter</taxon>
    </lineage>
</organism>
<dbReference type="Proteomes" id="UP001454489">
    <property type="component" value="Unassembled WGS sequence"/>
</dbReference>
<dbReference type="InterPro" id="IPR000787">
    <property type="entry name" value="Peptidase_M29"/>
</dbReference>
<dbReference type="PANTHER" id="PTHR34448">
    <property type="entry name" value="AMINOPEPTIDASE"/>
    <property type="match status" value="1"/>
</dbReference>
<dbReference type="SUPFAM" id="SSF144052">
    <property type="entry name" value="Thermophilic metalloprotease-like"/>
    <property type="match status" value="1"/>
</dbReference>
<dbReference type="RefSeq" id="WP_353529948.1">
    <property type="nucleotide sequence ID" value="NZ_JBBMEX010000002.1"/>
</dbReference>
<reference evidence="2 3" key="1">
    <citation type="submission" date="2024-03" db="EMBL/GenBank/DDBJ databases">
        <title>Human intestinal bacterial collection.</title>
        <authorList>
            <person name="Pauvert C."/>
            <person name="Hitch T.C.A."/>
            <person name="Clavel T."/>
        </authorList>
    </citation>
    <scope>NUCLEOTIDE SEQUENCE [LARGE SCALE GENOMIC DNA]</scope>
    <source>
        <strain evidence="2 3">CLA-AA-H185</strain>
    </source>
</reference>
<comment type="caution">
    <text evidence="2">The sequence shown here is derived from an EMBL/GenBank/DDBJ whole genome shotgun (WGS) entry which is preliminary data.</text>
</comment>
<protein>
    <submittedName>
        <fullName evidence="2">Aminopeptidase</fullName>
        <ecNumber evidence="2">3.4.11.-</ecNumber>
    </submittedName>
</protein>
<proteinExistence type="predicted"/>
<dbReference type="EMBL" id="JBBMEX010000002">
    <property type="protein sequence ID" value="MEQ2556931.1"/>
    <property type="molecule type" value="Genomic_DNA"/>
</dbReference>
<gene>
    <name evidence="2" type="ORF">WMO43_03420</name>
</gene>
<dbReference type="InterPro" id="IPR052170">
    <property type="entry name" value="M29_Exopeptidase"/>
</dbReference>
<name>A0ABV1HCH7_9FIRM</name>
<evidence type="ECO:0000313" key="2">
    <source>
        <dbReference type="EMBL" id="MEQ2556931.1"/>
    </source>
</evidence>
<keyword evidence="3" id="KW-1185">Reference proteome</keyword>
<dbReference type="EC" id="3.4.11.-" evidence="2"/>
<evidence type="ECO:0000313" key="3">
    <source>
        <dbReference type="Proteomes" id="UP001454489"/>
    </source>
</evidence>
<dbReference type="Pfam" id="PF02073">
    <property type="entry name" value="Peptidase_M29"/>
    <property type="match status" value="1"/>
</dbReference>
<evidence type="ECO:0000256" key="1">
    <source>
        <dbReference type="ARBA" id="ARBA00022723"/>
    </source>
</evidence>
<dbReference type="PANTHER" id="PTHR34448:SF3">
    <property type="entry name" value="AMINOPEPTIDASE AMPS"/>
    <property type="match status" value="1"/>
</dbReference>
<keyword evidence="2" id="KW-0645">Protease</keyword>
<accession>A0ABV1HCH7</accession>
<keyword evidence="1" id="KW-0479">Metal-binding</keyword>
<keyword evidence="2" id="KW-0031">Aminopeptidase</keyword>